<comment type="caution">
    <text evidence="2">The sequence shown here is derived from an EMBL/GenBank/DDBJ whole genome shotgun (WGS) entry which is preliminary data.</text>
</comment>
<keyword evidence="1" id="KW-0175">Coiled coil</keyword>
<dbReference type="AlphaFoldDB" id="A0A9Q1F6Y6"/>
<proteinExistence type="predicted"/>
<evidence type="ECO:0000256" key="1">
    <source>
        <dbReference type="SAM" id="Coils"/>
    </source>
</evidence>
<protein>
    <submittedName>
        <fullName evidence="2">Uncharacterized protein</fullName>
    </submittedName>
</protein>
<keyword evidence="3" id="KW-1185">Reference proteome</keyword>
<organism evidence="2 3">
    <name type="scientific">Synaphobranchus kaupii</name>
    <name type="common">Kaup's arrowtooth eel</name>
    <dbReference type="NCBI Taxonomy" id="118154"/>
    <lineage>
        <taxon>Eukaryota</taxon>
        <taxon>Metazoa</taxon>
        <taxon>Chordata</taxon>
        <taxon>Craniata</taxon>
        <taxon>Vertebrata</taxon>
        <taxon>Euteleostomi</taxon>
        <taxon>Actinopterygii</taxon>
        <taxon>Neopterygii</taxon>
        <taxon>Teleostei</taxon>
        <taxon>Anguilliformes</taxon>
        <taxon>Synaphobranchidae</taxon>
        <taxon>Synaphobranchus</taxon>
    </lineage>
</organism>
<gene>
    <name evidence="2" type="ORF">SKAU_G00236910</name>
</gene>
<name>A0A9Q1F6Y6_SYNKA</name>
<evidence type="ECO:0000313" key="2">
    <source>
        <dbReference type="EMBL" id="KAJ8352215.1"/>
    </source>
</evidence>
<feature type="coiled-coil region" evidence="1">
    <location>
        <begin position="12"/>
        <end position="70"/>
    </location>
</feature>
<dbReference type="Proteomes" id="UP001152622">
    <property type="component" value="Chromosome 8"/>
</dbReference>
<accession>A0A9Q1F6Y6</accession>
<reference evidence="2" key="1">
    <citation type="journal article" date="2023" name="Science">
        <title>Genome structures resolve the early diversification of teleost fishes.</title>
        <authorList>
            <person name="Parey E."/>
            <person name="Louis A."/>
            <person name="Montfort J."/>
            <person name="Bouchez O."/>
            <person name="Roques C."/>
            <person name="Iampietro C."/>
            <person name="Lluch J."/>
            <person name="Castinel A."/>
            <person name="Donnadieu C."/>
            <person name="Desvignes T."/>
            <person name="Floi Bucao C."/>
            <person name="Jouanno E."/>
            <person name="Wen M."/>
            <person name="Mejri S."/>
            <person name="Dirks R."/>
            <person name="Jansen H."/>
            <person name="Henkel C."/>
            <person name="Chen W.J."/>
            <person name="Zahm M."/>
            <person name="Cabau C."/>
            <person name="Klopp C."/>
            <person name="Thompson A.W."/>
            <person name="Robinson-Rechavi M."/>
            <person name="Braasch I."/>
            <person name="Lecointre G."/>
            <person name="Bobe J."/>
            <person name="Postlethwait J.H."/>
            <person name="Berthelot C."/>
            <person name="Roest Crollius H."/>
            <person name="Guiguen Y."/>
        </authorList>
    </citation>
    <scope>NUCLEOTIDE SEQUENCE</scope>
    <source>
        <strain evidence="2">WJC10195</strain>
    </source>
</reference>
<sequence>MDSESLRYSSIVQAIEEELAALTDIRERKEKMLVTMAEEGEELTAMACQLADMSQLCQSTEEKMAKLNKAIMTNLVEERLVGQERLESLETMTQLFNNKEEELAGHGIQV</sequence>
<dbReference type="EMBL" id="JAINUF010000008">
    <property type="protein sequence ID" value="KAJ8352215.1"/>
    <property type="molecule type" value="Genomic_DNA"/>
</dbReference>
<evidence type="ECO:0000313" key="3">
    <source>
        <dbReference type="Proteomes" id="UP001152622"/>
    </source>
</evidence>